<dbReference type="KEGG" id="esi:Exig_2046"/>
<dbReference type="Proteomes" id="UP000001681">
    <property type="component" value="Chromosome"/>
</dbReference>
<dbReference type="EMBL" id="CP001022">
    <property type="protein sequence ID" value="ACB61498.1"/>
    <property type="molecule type" value="Genomic_DNA"/>
</dbReference>
<keyword evidence="3" id="KW-1185">Reference proteome</keyword>
<evidence type="ECO:0000259" key="1">
    <source>
        <dbReference type="Pfam" id="PF06054"/>
    </source>
</evidence>
<gene>
    <name evidence="2" type="ordered locus">Exig_2046</name>
</gene>
<reference evidence="3" key="3">
    <citation type="submission" date="2008-04" db="EMBL/GenBank/DDBJ databases">
        <title>Complete sequence of chromosome of Exiguobacterium sibiricum 255-15.</title>
        <authorList>
            <consortium name="US DOE Joint Genome Institute"/>
            <person name="Copeland A."/>
            <person name="Lucas S."/>
            <person name="Lapidus A."/>
            <person name="Glavina del Rio T."/>
            <person name="Dalin E."/>
            <person name="Tice H."/>
            <person name="Bruce D."/>
            <person name="Goodwin L."/>
            <person name="Pitluck S."/>
            <person name="Kiss H."/>
            <person name="Chertkov O."/>
            <person name="Monk C."/>
            <person name="Brettin T."/>
            <person name="Detter J.C."/>
            <person name="Han C."/>
            <person name="Kuske C.R."/>
            <person name="Schmutz J."/>
            <person name="Larimer F."/>
            <person name="Land M."/>
            <person name="Hauser L."/>
            <person name="Kyrpides N."/>
            <person name="Mikhailova N."/>
            <person name="Vishnivetskaya T."/>
            <person name="Rodrigues D.F."/>
            <person name="Gilichinsky D."/>
            <person name="Tiedje J."/>
            <person name="Richardson P."/>
        </authorList>
    </citation>
    <scope>NUCLEOTIDE SEQUENCE [LARGE SCALE GENOMIC DNA]</scope>
    <source>
        <strain evidence="3">DSM 17290 / CIP 109462 / JCM 13490 / 255-15</strain>
    </source>
</reference>
<sequence>MFEAMDEQGNRINSQLETFQSLTDKLLYCPYCRTQLRVRQGKKRLHFVHMTACTGESSEHQFWKTRLAVYFETLRFKVEIEAVRGRRRFDLFISPGEIGVEIQRSKMNAEEWQRRSLIDQQAGYEVRWIGFHESGGQLLKLDGWMKAAFMKNGYIDLIERGRIVRYVHPLPFAQRLVFCQRVSLSAKQFLFPSPVPRQFFERPWTTLIKKYRLRPFFSSLPSRYVQSPLYSSNLQVSTLPSWCFLPLSPLLCLSVHPFEIQVAVYLRLQGTYLAEQLLAFLTECLTRSKVSYELSNLHLLIDEWMAMIDFLQNHLPELFQTNTVDLSTRLEEDQKLAGALRLFVERETGINEVKE</sequence>
<proteinExistence type="predicted"/>
<reference evidence="2 3" key="1">
    <citation type="journal article" date="2006" name="Extremophiles">
        <title>Characterization of Exiguobacterium isolates from the Siberian permafrost. Description of Exiguobacterium sibiricum sp. nov.</title>
        <authorList>
            <person name="Rodrigues D.F."/>
            <person name="Goris J."/>
            <person name="Vishnivetskaya T."/>
            <person name="Gilichinsky D."/>
            <person name="Thomashow M.F."/>
            <person name="Tiedje J.M."/>
        </authorList>
    </citation>
    <scope>NUCLEOTIDE SEQUENCE [LARGE SCALE GENOMIC DNA]</scope>
    <source>
        <strain evidence="3">DSM 17290 / CIP 109462 / JCM 13490 / 255-15</strain>
    </source>
</reference>
<dbReference type="RefSeq" id="WP_012370916.1">
    <property type="nucleotide sequence ID" value="NC_010556.1"/>
</dbReference>
<dbReference type="AlphaFoldDB" id="B1YJB7"/>
<evidence type="ECO:0000313" key="2">
    <source>
        <dbReference type="EMBL" id="ACB61498.1"/>
    </source>
</evidence>
<organism evidence="2 3">
    <name type="scientific">Exiguobacterium sibiricum (strain DSM 17290 / CCUG 55495 / CIP 109462 / JCM 13490 / 255-15)</name>
    <dbReference type="NCBI Taxonomy" id="262543"/>
    <lineage>
        <taxon>Bacteria</taxon>
        <taxon>Bacillati</taxon>
        <taxon>Bacillota</taxon>
        <taxon>Bacilli</taxon>
        <taxon>Bacillales</taxon>
        <taxon>Bacillales Family XII. Incertae Sedis</taxon>
        <taxon>Exiguobacterium</taxon>
    </lineage>
</organism>
<dbReference type="STRING" id="262543.Exig_2046"/>
<accession>B1YJB7</accession>
<dbReference type="InterPro" id="IPR010330">
    <property type="entry name" value="CoiA_nuc"/>
</dbReference>
<dbReference type="HOGENOM" id="CLU_780196_0_0_9"/>
<name>B1YJB7_EXIS2</name>
<reference evidence="2 3" key="2">
    <citation type="journal article" date="2008" name="BMC Genomics">
        <title>Architecture of thermal adaptation in an Exiguobacterium sibiricum strain isolated from 3 million year old permafrost: a genome and transcriptome approach.</title>
        <authorList>
            <person name="Rodrigues D.F."/>
            <person name="Ivanova N."/>
            <person name="He Z."/>
            <person name="Huebner M."/>
            <person name="Zhou J."/>
            <person name="Tiedje J.M."/>
        </authorList>
    </citation>
    <scope>NUCLEOTIDE SEQUENCE [LARGE SCALE GENOMIC DNA]</scope>
    <source>
        <strain evidence="3">DSM 17290 / CIP 109462 / JCM 13490 / 255-15</strain>
    </source>
</reference>
<dbReference type="Pfam" id="PF06054">
    <property type="entry name" value="CoiA_nuc"/>
    <property type="match status" value="1"/>
</dbReference>
<dbReference type="OrthoDB" id="3784230at2"/>
<evidence type="ECO:0000313" key="3">
    <source>
        <dbReference type="Proteomes" id="UP000001681"/>
    </source>
</evidence>
<feature type="domain" description="Competence protein CoiA nuclease-like" evidence="1">
    <location>
        <begin position="56"/>
        <end position="152"/>
    </location>
</feature>
<protein>
    <submittedName>
        <fullName evidence="2">Competence CoiA family protein</fullName>
    </submittedName>
</protein>